<comment type="caution">
    <text evidence="1">The sequence shown here is derived from an EMBL/GenBank/DDBJ whole genome shotgun (WGS) entry which is preliminary data.</text>
</comment>
<dbReference type="AlphaFoldDB" id="A0A2M9B5G8"/>
<dbReference type="RefSeq" id="WP_100338074.1">
    <property type="nucleotide sequence ID" value="NZ_PGFA01000003.1"/>
</dbReference>
<accession>A0A2M9B5G8</accession>
<sequence>MKRLPIAILALACAFTGCKKEEEAAPSKTSLLTARNWRLIADVSSITSGGKTTSYDEFADYDECEKDNFTKFSSDKKVTVDEGKLKCDPNGDQQSSGTWDFNSDQTKLLLDSPDLGGVVIPFELVELGANTMKLRITQTLGADSYSEIYTFSAL</sequence>
<gene>
    <name evidence="1" type="ORF">CLV45_3837</name>
</gene>
<dbReference type="OrthoDB" id="799390at2"/>
<dbReference type="PROSITE" id="PS51257">
    <property type="entry name" value="PROKAR_LIPOPROTEIN"/>
    <property type="match status" value="1"/>
</dbReference>
<evidence type="ECO:0000313" key="2">
    <source>
        <dbReference type="Proteomes" id="UP000228535"/>
    </source>
</evidence>
<dbReference type="Proteomes" id="UP000228535">
    <property type="component" value="Unassembled WGS sequence"/>
</dbReference>
<dbReference type="EMBL" id="PGFA01000003">
    <property type="protein sequence ID" value="PJJ53179.1"/>
    <property type="molecule type" value="Genomic_DNA"/>
</dbReference>
<organism evidence="1 2">
    <name type="scientific">Hymenobacter chitinivorans DSM 11115</name>
    <dbReference type="NCBI Taxonomy" id="1121954"/>
    <lineage>
        <taxon>Bacteria</taxon>
        <taxon>Pseudomonadati</taxon>
        <taxon>Bacteroidota</taxon>
        <taxon>Cytophagia</taxon>
        <taxon>Cytophagales</taxon>
        <taxon>Hymenobacteraceae</taxon>
        <taxon>Hymenobacter</taxon>
    </lineage>
</organism>
<reference evidence="1 2" key="1">
    <citation type="submission" date="2017-11" db="EMBL/GenBank/DDBJ databases">
        <title>Genomic Encyclopedia of Archaeal and Bacterial Type Strains, Phase II (KMG-II): From Individual Species to Whole Genera.</title>
        <authorList>
            <person name="Goeker M."/>
        </authorList>
    </citation>
    <scope>NUCLEOTIDE SEQUENCE [LARGE SCALE GENOMIC DNA]</scope>
    <source>
        <strain evidence="1 2">DSM 11115</strain>
    </source>
</reference>
<evidence type="ECO:0000313" key="1">
    <source>
        <dbReference type="EMBL" id="PJJ53179.1"/>
    </source>
</evidence>
<evidence type="ECO:0008006" key="3">
    <source>
        <dbReference type="Google" id="ProtNLM"/>
    </source>
</evidence>
<keyword evidence="2" id="KW-1185">Reference proteome</keyword>
<protein>
    <recommendedName>
        <fullName evidence="3">Lipocalin-like protein</fullName>
    </recommendedName>
</protein>
<proteinExistence type="predicted"/>
<name>A0A2M9B5G8_9BACT</name>